<evidence type="ECO:0008006" key="6">
    <source>
        <dbReference type="Google" id="ProtNLM"/>
    </source>
</evidence>
<feature type="domain" description="Thil AANH" evidence="3">
    <location>
        <begin position="2"/>
        <end position="139"/>
    </location>
</feature>
<name>A0A7V3YFV6_9BACT</name>
<accession>A0A7V3YFV6</accession>
<gene>
    <name evidence="5" type="ORF">ENV30_03470</name>
</gene>
<dbReference type="InterPro" id="IPR014729">
    <property type="entry name" value="Rossmann-like_a/b/a_fold"/>
</dbReference>
<protein>
    <recommendedName>
        <fullName evidence="6">Thil AANH domain-containing protein</fullName>
    </recommendedName>
</protein>
<dbReference type="EMBL" id="DTFV01000052">
    <property type="protein sequence ID" value="HGI30354.1"/>
    <property type="molecule type" value="Genomic_DNA"/>
</dbReference>
<dbReference type="Gene3D" id="3.40.50.620">
    <property type="entry name" value="HUPs"/>
    <property type="match status" value="1"/>
</dbReference>
<comment type="caution">
    <text evidence="5">The sequence shown here is derived from an EMBL/GenBank/DDBJ whole genome shotgun (WGS) entry which is preliminary data.</text>
</comment>
<evidence type="ECO:0000259" key="4">
    <source>
        <dbReference type="Pfam" id="PF18297"/>
    </source>
</evidence>
<dbReference type="InterPro" id="IPR059101">
    <property type="entry name" value="NFACT-R_2"/>
</dbReference>
<dbReference type="AlphaFoldDB" id="A0A7V3YFV6"/>
<proteinExistence type="predicted"/>
<evidence type="ECO:0000313" key="5">
    <source>
        <dbReference type="EMBL" id="HGI30354.1"/>
    </source>
</evidence>
<evidence type="ECO:0000256" key="1">
    <source>
        <dbReference type="ARBA" id="ARBA00022741"/>
    </source>
</evidence>
<reference evidence="5" key="1">
    <citation type="journal article" date="2020" name="mSystems">
        <title>Genome- and Community-Level Interaction Insights into Carbon Utilization and Element Cycling Functions of Hydrothermarchaeota in Hydrothermal Sediment.</title>
        <authorList>
            <person name="Zhou Z."/>
            <person name="Liu Y."/>
            <person name="Xu W."/>
            <person name="Pan J."/>
            <person name="Luo Z.H."/>
            <person name="Li M."/>
        </authorList>
    </citation>
    <scope>NUCLEOTIDE SEQUENCE [LARGE SCALE GENOMIC DNA]</scope>
    <source>
        <strain evidence="5">SpSt-747</strain>
    </source>
</reference>
<organism evidence="5">
    <name type="scientific">Candidatus Caldatribacterium californiense</name>
    <dbReference type="NCBI Taxonomy" id="1454726"/>
    <lineage>
        <taxon>Bacteria</taxon>
        <taxon>Pseudomonadati</taxon>
        <taxon>Atribacterota</taxon>
        <taxon>Atribacteria</taxon>
        <taxon>Atribacterales</taxon>
        <taxon>Candidatus Caldatribacteriaceae</taxon>
        <taxon>Candidatus Caldatribacterium</taxon>
    </lineage>
</organism>
<dbReference type="GO" id="GO:0005524">
    <property type="term" value="F:ATP binding"/>
    <property type="evidence" value="ECO:0007669"/>
    <property type="project" value="UniProtKB-KW"/>
</dbReference>
<dbReference type="PANTHER" id="PTHR11933:SF6">
    <property type="entry name" value="THIL AANH DOMAIN-CONTAINING PROTEIN"/>
    <property type="match status" value="1"/>
</dbReference>
<dbReference type="Pfam" id="PF02568">
    <property type="entry name" value="ThiI"/>
    <property type="match status" value="1"/>
</dbReference>
<dbReference type="SUPFAM" id="SSF52402">
    <property type="entry name" value="Adenine nucleotide alpha hydrolases-like"/>
    <property type="match status" value="1"/>
</dbReference>
<evidence type="ECO:0000259" key="3">
    <source>
        <dbReference type="Pfam" id="PF02568"/>
    </source>
</evidence>
<dbReference type="GO" id="GO:0004810">
    <property type="term" value="F:CCA tRNA nucleotidyltransferase activity"/>
    <property type="evidence" value="ECO:0007669"/>
    <property type="project" value="InterPro"/>
</dbReference>
<evidence type="ECO:0000256" key="2">
    <source>
        <dbReference type="ARBA" id="ARBA00022840"/>
    </source>
</evidence>
<sequence length="326" mass="36275">MKAVGLVSGGLDSSIAVALIRSQGIEVVALHFTSPFFGRKAFLEGIMKQLGAEFREVQVGEEYLEIVRSPRFGYGKNLNPCIDCKIFMLRKAKAIMEEEGAKFVFTGEVVGQRPKSQMRNTLRLIERESGLSGLLLRPLSAKLLPPTIPELEGWVRREELLGIAGRGRKAQFELAERFGIEEYTSPAGGCLLTDPIFSKRLRDLLDHDAFTLENVELLKLGRHFRFTPWYKLVVGRNEGENRALLRLAREGDLLFFPQGGKGPLGLGRGMAGPEDIERSAQVIAFYTKNGAEKTVVLVRDFSGTSRVLEVPKCQENVLESLRIPKG</sequence>
<dbReference type="InterPro" id="IPR020536">
    <property type="entry name" value="ThiI_AANH"/>
</dbReference>
<feature type="domain" description="NFACT protein RNA binding" evidence="4">
    <location>
        <begin position="221"/>
        <end position="318"/>
    </location>
</feature>
<keyword evidence="2" id="KW-0067">ATP-binding</keyword>
<dbReference type="Pfam" id="PF18297">
    <property type="entry name" value="NFACT-R_2"/>
    <property type="match status" value="1"/>
</dbReference>
<keyword evidence="1" id="KW-0547">Nucleotide-binding</keyword>
<dbReference type="PANTHER" id="PTHR11933">
    <property type="entry name" value="TRNA 5-METHYLAMINOMETHYL-2-THIOURIDYLATE -METHYLTRANSFERASE"/>
    <property type="match status" value="1"/>
</dbReference>